<feature type="compositionally biased region" description="Pro residues" evidence="1">
    <location>
        <begin position="1"/>
        <end position="18"/>
    </location>
</feature>
<name>A0A2N6SWK4_9CORY</name>
<gene>
    <name evidence="2" type="ORF">CJ204_11190</name>
</gene>
<dbReference type="AlphaFoldDB" id="A0A2N6SWK4"/>
<accession>A0A2N6SWK4</accession>
<dbReference type="STRING" id="1725.WU86_01820"/>
<proteinExistence type="predicted"/>
<reference evidence="2 3" key="1">
    <citation type="submission" date="2017-09" db="EMBL/GenBank/DDBJ databases">
        <title>Bacterial strain isolated from the female urinary microbiota.</title>
        <authorList>
            <person name="Thomas-White K."/>
            <person name="Kumar N."/>
            <person name="Forster S."/>
            <person name="Putonti C."/>
            <person name="Lawley T."/>
            <person name="Wolfe A.J."/>
        </authorList>
    </citation>
    <scope>NUCLEOTIDE SEQUENCE [LARGE SCALE GENOMIC DNA]</scope>
    <source>
        <strain evidence="2 3">UMB0908</strain>
    </source>
</reference>
<evidence type="ECO:0000313" key="2">
    <source>
        <dbReference type="EMBL" id="PMC61396.1"/>
    </source>
</evidence>
<feature type="region of interest" description="Disordered" evidence="1">
    <location>
        <begin position="1"/>
        <end position="23"/>
    </location>
</feature>
<protein>
    <submittedName>
        <fullName evidence="2">Uncharacterized protein</fullName>
    </submittedName>
</protein>
<evidence type="ECO:0000313" key="3">
    <source>
        <dbReference type="Proteomes" id="UP000235363"/>
    </source>
</evidence>
<organism evidence="2 3">
    <name type="scientific">Corynebacterium xerosis</name>
    <dbReference type="NCBI Taxonomy" id="1725"/>
    <lineage>
        <taxon>Bacteria</taxon>
        <taxon>Bacillati</taxon>
        <taxon>Actinomycetota</taxon>
        <taxon>Actinomycetes</taxon>
        <taxon>Mycobacteriales</taxon>
        <taxon>Corynebacteriaceae</taxon>
        <taxon>Corynebacterium</taxon>
    </lineage>
</organism>
<dbReference type="Proteomes" id="UP000235363">
    <property type="component" value="Unassembled WGS sequence"/>
</dbReference>
<comment type="caution">
    <text evidence="2">The sequence shown here is derived from an EMBL/GenBank/DDBJ whole genome shotgun (WGS) entry which is preliminary data.</text>
</comment>
<evidence type="ECO:0000256" key="1">
    <source>
        <dbReference type="SAM" id="MobiDB-lite"/>
    </source>
</evidence>
<sequence length="338" mass="36513">MTLESPPPQMPRMPQPPRAPRHPIVLVPGAPGDRTPETFLPDDLEWAEAGPDPVADAVALLRGMNADRSALEALTGFAGLERLLVWAKAQTIAGAAPAGVRIGPTPDRQMSWLRRVQGPAQLADILDLINPRVERHRSMPDVFGDRSRRARMLEELWSWGQSWQRIVEAGGVHLRTGGAVDPRVAVLATWIGVVVDDVPDPPQPRLTMADLGVGGDGARLYRMRVRAPLLLAFPEFDGGASRADSGEVGEGARASARRQAFLLDDGADPADFPEPAVSVETTAAGVVAQVAGYSRRFPAPAILSVCEQEKVRVTPPDTWESGWGDILVWFRADPARLP</sequence>
<dbReference type="EMBL" id="PNHF01000030">
    <property type="protein sequence ID" value="PMC61396.1"/>
    <property type="molecule type" value="Genomic_DNA"/>
</dbReference>